<dbReference type="AlphaFoldDB" id="A0A5M3WD21"/>
<sequence>MADASRIHLDIQERRIWVREARHVRQAGNRAAGSQEAGNWAAGRQKVGRPAPGNRNVGVRAAGRTGAEKEICWGGGRLAGWAVRGATVAARGARTARPRGFREIRP</sequence>
<accession>A0A5M3WD21</accession>
<evidence type="ECO:0000313" key="3">
    <source>
        <dbReference type="Proteomes" id="UP000331127"/>
    </source>
</evidence>
<dbReference type="EMBL" id="BLAE01000004">
    <property type="protein sequence ID" value="GES06965.1"/>
    <property type="molecule type" value="Genomic_DNA"/>
</dbReference>
<organism evidence="2 3">
    <name type="scientific">Acrocarpospora macrocephala</name>
    <dbReference type="NCBI Taxonomy" id="150177"/>
    <lineage>
        <taxon>Bacteria</taxon>
        <taxon>Bacillati</taxon>
        <taxon>Actinomycetota</taxon>
        <taxon>Actinomycetes</taxon>
        <taxon>Streptosporangiales</taxon>
        <taxon>Streptosporangiaceae</taxon>
        <taxon>Acrocarpospora</taxon>
    </lineage>
</organism>
<feature type="region of interest" description="Disordered" evidence="1">
    <location>
        <begin position="27"/>
        <end position="61"/>
    </location>
</feature>
<reference evidence="2 3" key="1">
    <citation type="submission" date="2019-10" db="EMBL/GenBank/DDBJ databases">
        <title>Whole genome shotgun sequence of Acrocarpospora macrocephala NBRC 16266.</title>
        <authorList>
            <person name="Ichikawa N."/>
            <person name="Kimura A."/>
            <person name="Kitahashi Y."/>
            <person name="Komaki H."/>
            <person name="Oguchi A."/>
        </authorList>
    </citation>
    <scope>NUCLEOTIDE SEQUENCE [LARGE SCALE GENOMIC DNA]</scope>
    <source>
        <strain evidence="2 3">NBRC 16266</strain>
    </source>
</reference>
<evidence type="ECO:0000256" key="1">
    <source>
        <dbReference type="SAM" id="MobiDB-lite"/>
    </source>
</evidence>
<proteinExistence type="predicted"/>
<dbReference type="Proteomes" id="UP000331127">
    <property type="component" value="Unassembled WGS sequence"/>
</dbReference>
<name>A0A5M3WD21_9ACTN</name>
<gene>
    <name evidence="2" type="ORF">Amac_005600</name>
</gene>
<evidence type="ECO:0000313" key="2">
    <source>
        <dbReference type="EMBL" id="GES06965.1"/>
    </source>
</evidence>
<keyword evidence="3" id="KW-1185">Reference proteome</keyword>
<comment type="caution">
    <text evidence="2">The sequence shown here is derived from an EMBL/GenBank/DDBJ whole genome shotgun (WGS) entry which is preliminary data.</text>
</comment>
<protein>
    <submittedName>
        <fullName evidence="2">Uncharacterized protein</fullName>
    </submittedName>
</protein>